<feature type="transmembrane region" description="Helical" evidence="1">
    <location>
        <begin position="77"/>
        <end position="98"/>
    </location>
</feature>
<protein>
    <submittedName>
        <fullName evidence="2">Uncharacterized protein</fullName>
    </submittedName>
</protein>
<evidence type="ECO:0000313" key="2">
    <source>
        <dbReference type="EMBL" id="SET96932.1"/>
    </source>
</evidence>
<keyword evidence="1" id="KW-1133">Transmembrane helix</keyword>
<dbReference type="EMBL" id="FOHZ01000085">
    <property type="protein sequence ID" value="SET96932.1"/>
    <property type="molecule type" value="Genomic_DNA"/>
</dbReference>
<feature type="transmembrane region" description="Helical" evidence="1">
    <location>
        <begin position="104"/>
        <end position="124"/>
    </location>
</feature>
<organism evidence="2 3">
    <name type="scientific">Marinobacter segnicrescens</name>
    <dbReference type="NCBI Taxonomy" id="430453"/>
    <lineage>
        <taxon>Bacteria</taxon>
        <taxon>Pseudomonadati</taxon>
        <taxon>Pseudomonadota</taxon>
        <taxon>Gammaproteobacteria</taxon>
        <taxon>Pseudomonadales</taxon>
        <taxon>Marinobacteraceae</taxon>
        <taxon>Marinobacter</taxon>
    </lineage>
</organism>
<dbReference type="Proteomes" id="UP000198762">
    <property type="component" value="Unassembled WGS sequence"/>
</dbReference>
<evidence type="ECO:0000313" key="3">
    <source>
        <dbReference type="Proteomes" id="UP000198762"/>
    </source>
</evidence>
<dbReference type="AlphaFoldDB" id="A0A1I0IJ49"/>
<accession>A0A1I0IJ49</accession>
<keyword evidence="1" id="KW-0812">Transmembrane</keyword>
<proteinExistence type="predicted"/>
<sequence>MFLALLLSFILVLFIFLVAGPPVGYFVFVLASPIPLDEFSSSLFPAYIVGIVPAFLAGLANWALLISLYPRFSRLKINLLSILVSGVAGSMIVVWPIAVVGQVGFSFLFPLVFVAATATCVFLVNKPAFNILEDLGARNANP</sequence>
<gene>
    <name evidence="2" type="ORF">SAMN04487962_1852</name>
</gene>
<evidence type="ECO:0000256" key="1">
    <source>
        <dbReference type="SAM" id="Phobius"/>
    </source>
</evidence>
<name>A0A1I0IJ49_9GAMM</name>
<dbReference type="OrthoDB" id="9929330at2"/>
<dbReference type="RefSeq" id="WP_091855320.1">
    <property type="nucleotide sequence ID" value="NZ_FOHZ01000085.1"/>
</dbReference>
<keyword evidence="3" id="KW-1185">Reference proteome</keyword>
<feature type="transmembrane region" description="Helical" evidence="1">
    <location>
        <begin position="47"/>
        <end position="65"/>
    </location>
</feature>
<reference evidence="3" key="1">
    <citation type="submission" date="2016-10" db="EMBL/GenBank/DDBJ databases">
        <authorList>
            <person name="Varghese N."/>
            <person name="Submissions S."/>
        </authorList>
    </citation>
    <scope>NUCLEOTIDE SEQUENCE [LARGE SCALE GENOMIC DNA]</scope>
    <source>
        <strain evidence="3">CGMCC 1.6489</strain>
    </source>
</reference>
<keyword evidence="1" id="KW-0472">Membrane</keyword>